<organism evidence="12 13">
    <name type="scientific">Rhizoclosmatium globosum</name>
    <dbReference type="NCBI Taxonomy" id="329046"/>
    <lineage>
        <taxon>Eukaryota</taxon>
        <taxon>Fungi</taxon>
        <taxon>Fungi incertae sedis</taxon>
        <taxon>Chytridiomycota</taxon>
        <taxon>Chytridiomycota incertae sedis</taxon>
        <taxon>Chytridiomycetes</taxon>
        <taxon>Chytridiales</taxon>
        <taxon>Chytriomycetaceae</taxon>
        <taxon>Rhizoclosmatium</taxon>
    </lineage>
</organism>
<dbReference type="PANTHER" id="PTHR13145">
    <property type="entry name" value="SSM4 PROTEIN"/>
    <property type="match status" value="1"/>
</dbReference>
<proteinExistence type="predicted"/>
<feature type="region of interest" description="Disordered" evidence="10">
    <location>
        <begin position="1"/>
        <end position="48"/>
    </location>
</feature>
<dbReference type="OrthoDB" id="264354at2759"/>
<dbReference type="AlphaFoldDB" id="A0A1Y2C4K0"/>
<reference evidence="12 13" key="1">
    <citation type="submission" date="2016-07" db="EMBL/GenBank/DDBJ databases">
        <title>Pervasive Adenine N6-methylation of Active Genes in Fungi.</title>
        <authorList>
            <consortium name="DOE Joint Genome Institute"/>
            <person name="Mondo S.J."/>
            <person name="Dannebaum R.O."/>
            <person name="Kuo R.C."/>
            <person name="Labutti K."/>
            <person name="Haridas S."/>
            <person name="Kuo A."/>
            <person name="Salamov A."/>
            <person name="Ahrendt S.R."/>
            <person name="Lipzen A."/>
            <person name="Sullivan W."/>
            <person name="Andreopoulos W.B."/>
            <person name="Clum A."/>
            <person name="Lindquist E."/>
            <person name="Daum C."/>
            <person name="Ramamoorthy G.K."/>
            <person name="Gryganskyi A."/>
            <person name="Culley D."/>
            <person name="Magnuson J.K."/>
            <person name="James T.Y."/>
            <person name="O'Malley M.A."/>
            <person name="Stajich J.E."/>
            <person name="Spatafora J.W."/>
            <person name="Visel A."/>
            <person name="Grigoriev I.V."/>
        </authorList>
    </citation>
    <scope>NUCLEOTIDE SEQUENCE [LARGE SCALE GENOMIC DNA]</scope>
    <source>
        <strain evidence="12 13">JEL800</strain>
    </source>
</reference>
<comment type="pathway">
    <text evidence="3">Protein modification; protein ubiquitination.</text>
</comment>
<dbReference type="GO" id="GO:0036503">
    <property type="term" value="P:ERAD pathway"/>
    <property type="evidence" value="ECO:0007669"/>
    <property type="project" value="TreeGrafter"/>
</dbReference>
<evidence type="ECO:0000256" key="4">
    <source>
        <dbReference type="ARBA" id="ARBA00012483"/>
    </source>
</evidence>
<feature type="compositionally biased region" description="Basic and acidic residues" evidence="10">
    <location>
        <begin position="120"/>
        <end position="135"/>
    </location>
</feature>
<sequence length="653" mass="71998">MGKSGERLYETGGKEEPDDDDKEDEDVEVEEEDGVHQPPGQALNTMRTVEEDLEVIKELGMYMSMRHGTRVVDRPVIPPRGMSLESVGRSSGAPNVPGAGSSSMFENAESGESSNQKPEAFQRDEEFEAILRDFEESSAAARKGKKRAIESSERSPVESHASDRYSLRSRKNSPQVEPAPMQDTAQLPEPPIMQHPPPPRLPVFAFEAPLANDDMPPLEPPIAPHPNPFILEQPLPPQQPAEPIQNDALPDLQPRPRRAVQPAARRARQPRNGNNNLGNDNDAFNLNVNAELGPDGLAVDIQAQGDVNAFMELVGIQGPIDLLFQNFALALFIVFAALGAGGWVPFVCGKLILWLFFDVYSVAVGEVMEKGIVIISKVTDPILDPVVDGLVVLVKWSGLVAVSNATLAAVVNGTINNATVEVLKEPVVVEVVPNSADEKAQLSPGLKDVMDQIEKGSENGRKMPLDSVTVSITLTGNVSTNGTIVQSFDHSKPSQRFEFVSDRIANIVVGYLTIIFVAYHQARRSGHLRHPYVQTMKRMVYKGLRFLILAIKFSFFITIELGMFPTFCGLLIDLCTLSVFGPETTVESRMAFYTAYPWTSYFLHWLAGTTFMFQFAGYVQNVRKVVRPGVVWFIRTLMTLNSIQCKILSKSRS</sequence>
<evidence type="ECO:0000256" key="5">
    <source>
        <dbReference type="ARBA" id="ARBA00022679"/>
    </source>
</evidence>
<evidence type="ECO:0000256" key="8">
    <source>
        <dbReference type="ARBA" id="ARBA00022989"/>
    </source>
</evidence>
<evidence type="ECO:0000256" key="6">
    <source>
        <dbReference type="ARBA" id="ARBA00022692"/>
    </source>
</evidence>
<dbReference type="STRING" id="329046.A0A1Y2C4K0"/>
<feature type="compositionally biased region" description="Low complexity" evidence="10">
    <location>
        <begin position="259"/>
        <end position="281"/>
    </location>
</feature>
<feature type="compositionally biased region" description="Basic and acidic residues" evidence="10">
    <location>
        <begin position="147"/>
        <end position="166"/>
    </location>
</feature>
<feature type="compositionally biased region" description="Basic and acidic residues" evidence="10">
    <location>
        <begin position="1"/>
        <end position="15"/>
    </location>
</feature>
<feature type="transmembrane region" description="Helical" evidence="11">
    <location>
        <begin position="598"/>
        <end position="619"/>
    </location>
</feature>
<evidence type="ECO:0000256" key="1">
    <source>
        <dbReference type="ARBA" id="ARBA00000900"/>
    </source>
</evidence>
<dbReference type="GO" id="GO:0005789">
    <property type="term" value="C:endoplasmic reticulum membrane"/>
    <property type="evidence" value="ECO:0007669"/>
    <property type="project" value="TreeGrafter"/>
</dbReference>
<keyword evidence="9 11" id="KW-0472">Membrane</keyword>
<feature type="compositionally biased region" description="Acidic residues" evidence="10">
    <location>
        <begin position="16"/>
        <end position="33"/>
    </location>
</feature>
<name>A0A1Y2C4K0_9FUNG</name>
<feature type="compositionally biased region" description="Pro residues" evidence="10">
    <location>
        <begin position="188"/>
        <end position="200"/>
    </location>
</feature>
<feature type="transmembrane region" description="Helical" evidence="11">
    <location>
        <begin position="543"/>
        <end position="564"/>
    </location>
</feature>
<evidence type="ECO:0000256" key="2">
    <source>
        <dbReference type="ARBA" id="ARBA00004141"/>
    </source>
</evidence>
<comment type="caution">
    <text evidence="12">The sequence shown here is derived from an EMBL/GenBank/DDBJ whole genome shotgun (WGS) entry which is preliminary data.</text>
</comment>
<keyword evidence="8 11" id="KW-1133">Transmembrane helix</keyword>
<feature type="region of interest" description="Disordered" evidence="10">
    <location>
        <begin position="73"/>
        <end position="200"/>
    </location>
</feature>
<evidence type="ECO:0000256" key="3">
    <source>
        <dbReference type="ARBA" id="ARBA00004906"/>
    </source>
</evidence>
<gene>
    <name evidence="12" type="ORF">BCR33DRAFT_328756</name>
</gene>
<accession>A0A1Y2C4K0</accession>
<dbReference type="EC" id="2.3.2.27" evidence="4"/>
<comment type="catalytic activity">
    <reaction evidence="1">
        <text>S-ubiquitinyl-[E2 ubiquitin-conjugating enzyme]-L-cysteine + [acceptor protein]-L-lysine = [E2 ubiquitin-conjugating enzyme]-L-cysteine + N(6)-ubiquitinyl-[acceptor protein]-L-lysine.</text>
        <dbReference type="EC" id="2.3.2.27"/>
    </reaction>
</comment>
<protein>
    <recommendedName>
        <fullName evidence="4">RING-type E3 ubiquitin transferase</fullName>
        <ecNumber evidence="4">2.3.2.27</ecNumber>
    </recommendedName>
</protein>
<keyword evidence="5" id="KW-0808">Transferase</keyword>
<feature type="transmembrane region" description="Helical" evidence="11">
    <location>
        <begin position="327"/>
        <end position="357"/>
    </location>
</feature>
<dbReference type="EMBL" id="MCGO01000030">
    <property type="protein sequence ID" value="ORY41952.1"/>
    <property type="molecule type" value="Genomic_DNA"/>
</dbReference>
<evidence type="ECO:0000256" key="10">
    <source>
        <dbReference type="SAM" id="MobiDB-lite"/>
    </source>
</evidence>
<evidence type="ECO:0000313" key="13">
    <source>
        <dbReference type="Proteomes" id="UP000193642"/>
    </source>
</evidence>
<comment type="subcellular location">
    <subcellularLocation>
        <location evidence="2">Membrane</location>
        <topology evidence="2">Multi-pass membrane protein</topology>
    </subcellularLocation>
</comment>
<dbReference type="Proteomes" id="UP000193642">
    <property type="component" value="Unassembled WGS sequence"/>
</dbReference>
<dbReference type="GO" id="GO:0061630">
    <property type="term" value="F:ubiquitin protein ligase activity"/>
    <property type="evidence" value="ECO:0007669"/>
    <property type="project" value="UniProtKB-EC"/>
</dbReference>
<evidence type="ECO:0000256" key="9">
    <source>
        <dbReference type="ARBA" id="ARBA00023136"/>
    </source>
</evidence>
<evidence type="ECO:0000256" key="11">
    <source>
        <dbReference type="SAM" id="Phobius"/>
    </source>
</evidence>
<keyword evidence="7" id="KW-0833">Ubl conjugation pathway</keyword>
<dbReference type="PANTHER" id="PTHR13145:SF0">
    <property type="entry name" value="E3 UBIQUITIN-PROTEIN LIGASE MARCHF6"/>
    <property type="match status" value="1"/>
</dbReference>
<feature type="region of interest" description="Disordered" evidence="10">
    <location>
        <begin position="225"/>
        <end position="281"/>
    </location>
</feature>
<keyword evidence="13" id="KW-1185">Reference proteome</keyword>
<evidence type="ECO:0000256" key="7">
    <source>
        <dbReference type="ARBA" id="ARBA00022786"/>
    </source>
</evidence>
<keyword evidence="6 11" id="KW-0812">Transmembrane</keyword>
<feature type="compositionally biased region" description="Polar residues" evidence="10">
    <location>
        <begin position="100"/>
        <end position="117"/>
    </location>
</feature>
<evidence type="ECO:0000313" key="12">
    <source>
        <dbReference type="EMBL" id="ORY41952.1"/>
    </source>
</evidence>